<evidence type="ECO:0000313" key="2">
    <source>
        <dbReference type="EMBL" id="GAA4257600.1"/>
    </source>
</evidence>
<reference evidence="3" key="1">
    <citation type="journal article" date="2019" name="Int. J. Syst. Evol. Microbiol.">
        <title>The Global Catalogue of Microorganisms (GCM) 10K type strain sequencing project: providing services to taxonomists for standard genome sequencing and annotation.</title>
        <authorList>
            <consortium name="The Broad Institute Genomics Platform"/>
            <consortium name="The Broad Institute Genome Sequencing Center for Infectious Disease"/>
            <person name="Wu L."/>
            <person name="Ma J."/>
        </authorList>
    </citation>
    <scope>NUCLEOTIDE SEQUENCE [LARGE SCALE GENOMIC DNA]</scope>
    <source>
        <strain evidence="3">JCM 17441</strain>
    </source>
</reference>
<keyword evidence="3" id="KW-1185">Reference proteome</keyword>
<dbReference type="Proteomes" id="UP001500620">
    <property type="component" value="Unassembled WGS sequence"/>
</dbReference>
<gene>
    <name evidence="2" type="primary">fabG_4</name>
    <name evidence="2" type="ORF">GCM10022255_075010</name>
</gene>
<evidence type="ECO:0000313" key="3">
    <source>
        <dbReference type="Proteomes" id="UP001500620"/>
    </source>
</evidence>
<dbReference type="RefSeq" id="WP_345134582.1">
    <property type="nucleotide sequence ID" value="NZ_BAABAT010000028.1"/>
</dbReference>
<dbReference type="CDD" id="cd05233">
    <property type="entry name" value="SDR_c"/>
    <property type="match status" value="1"/>
</dbReference>
<proteinExistence type="inferred from homology"/>
<dbReference type="Gene3D" id="3.40.50.720">
    <property type="entry name" value="NAD(P)-binding Rossmann-like Domain"/>
    <property type="match status" value="1"/>
</dbReference>
<evidence type="ECO:0000256" key="1">
    <source>
        <dbReference type="ARBA" id="ARBA00006484"/>
    </source>
</evidence>
<dbReference type="PANTHER" id="PTHR42879:SF2">
    <property type="entry name" value="3-OXOACYL-[ACYL-CARRIER-PROTEIN] REDUCTASE FABG"/>
    <property type="match status" value="1"/>
</dbReference>
<dbReference type="SUPFAM" id="SSF51735">
    <property type="entry name" value="NAD(P)-binding Rossmann-fold domains"/>
    <property type="match status" value="1"/>
</dbReference>
<dbReference type="PRINTS" id="PR00080">
    <property type="entry name" value="SDRFAMILY"/>
</dbReference>
<dbReference type="InterPro" id="IPR036291">
    <property type="entry name" value="NAD(P)-bd_dom_sf"/>
</dbReference>
<accession>A0ABP8DJH5</accession>
<dbReference type="Pfam" id="PF13561">
    <property type="entry name" value="adh_short_C2"/>
    <property type="match status" value="1"/>
</dbReference>
<dbReference type="PRINTS" id="PR00081">
    <property type="entry name" value="GDHRDH"/>
</dbReference>
<organism evidence="2 3">
    <name type="scientific">Dactylosporangium darangshiense</name>
    <dbReference type="NCBI Taxonomy" id="579108"/>
    <lineage>
        <taxon>Bacteria</taxon>
        <taxon>Bacillati</taxon>
        <taxon>Actinomycetota</taxon>
        <taxon>Actinomycetes</taxon>
        <taxon>Micromonosporales</taxon>
        <taxon>Micromonosporaceae</taxon>
        <taxon>Dactylosporangium</taxon>
    </lineage>
</organism>
<comment type="caution">
    <text evidence="2">The sequence shown here is derived from an EMBL/GenBank/DDBJ whole genome shotgun (WGS) entry which is preliminary data.</text>
</comment>
<dbReference type="InterPro" id="IPR002347">
    <property type="entry name" value="SDR_fam"/>
</dbReference>
<comment type="similarity">
    <text evidence="1">Belongs to the short-chain dehydrogenases/reductases (SDR) family.</text>
</comment>
<protein>
    <submittedName>
        <fullName evidence="2">3-oxoacyl-[acyl-carrier-protein] reductase</fullName>
    </submittedName>
</protein>
<name>A0ABP8DJH5_9ACTN</name>
<dbReference type="PANTHER" id="PTHR42879">
    <property type="entry name" value="3-OXOACYL-(ACYL-CARRIER-PROTEIN) REDUCTASE"/>
    <property type="match status" value="1"/>
</dbReference>
<sequence length="260" mass="26410">MDLGLEGRCVLVTGASSGIGRATAVAFGAAGARVAVGYHINETGAAETVSAVETGGGTAAAVRLDLGDERSIAGAVERIGEMWGPVDVLVNNAVAWPGFPAAGETFETAPVEKMRASLRANLEGPYLLSRAVVGGMRRRGWGRIAHVSTGLVEDGMPGSAAYVTAKAGLHGLNRVMSRELAAAGILTNVVMAGFVPAGKPIPPAVQQQAADAAAIRRVSEAGEVAEVIVFLCSARNTNVTGQAVRADGHFLTPMPKGAGT</sequence>
<dbReference type="EMBL" id="BAABAT010000028">
    <property type="protein sequence ID" value="GAA4257600.1"/>
    <property type="molecule type" value="Genomic_DNA"/>
</dbReference>
<dbReference type="InterPro" id="IPR050259">
    <property type="entry name" value="SDR"/>
</dbReference>